<keyword evidence="11" id="KW-0465">Mannose-binding</keyword>
<dbReference type="InterPro" id="IPR001304">
    <property type="entry name" value="C-type_lectin-like"/>
</dbReference>
<keyword evidence="3" id="KW-0964">Secreted</keyword>
<evidence type="ECO:0000256" key="1">
    <source>
        <dbReference type="ARBA" id="ARBA00004613"/>
    </source>
</evidence>
<keyword evidence="22" id="KW-1185">Reference proteome</keyword>
<evidence type="ECO:0000256" key="10">
    <source>
        <dbReference type="ARBA" id="ARBA00022875"/>
    </source>
</evidence>
<dbReference type="GO" id="GO:0001867">
    <property type="term" value="P:complement activation, lectin pathway"/>
    <property type="evidence" value="ECO:0007669"/>
    <property type="project" value="UniProtKB-KW"/>
</dbReference>
<dbReference type="PANTHER" id="PTHR24024">
    <property type="entry name" value="PULMONARY SURFACTANT-ASSOCIATED PROTEIN A"/>
    <property type="match status" value="1"/>
</dbReference>
<evidence type="ECO:0000256" key="12">
    <source>
        <dbReference type="ARBA" id="ARBA00023054"/>
    </source>
</evidence>
<proteinExistence type="predicted"/>
<dbReference type="Pfam" id="PF01391">
    <property type="entry name" value="Collagen"/>
    <property type="match status" value="1"/>
</dbReference>
<keyword evidence="4" id="KW-0399">Innate immunity</keyword>
<keyword evidence="12" id="KW-0175">Coiled coil</keyword>
<evidence type="ECO:0000256" key="13">
    <source>
        <dbReference type="ARBA" id="ARBA00023119"/>
    </source>
</evidence>
<dbReference type="InterPro" id="IPR051077">
    <property type="entry name" value="Ca-dependent_lectin"/>
</dbReference>
<keyword evidence="16" id="KW-0379">Hydroxylation</keyword>
<dbReference type="InterPro" id="IPR008160">
    <property type="entry name" value="Collagen"/>
</dbReference>
<evidence type="ECO:0000256" key="16">
    <source>
        <dbReference type="ARBA" id="ARBA00023278"/>
    </source>
</evidence>
<keyword evidence="15" id="KW-1015">Disulfide bond</keyword>
<dbReference type="InterPro" id="IPR016186">
    <property type="entry name" value="C-type_lectin-like/link_sf"/>
</dbReference>
<evidence type="ECO:0000256" key="9">
    <source>
        <dbReference type="ARBA" id="ARBA00022859"/>
    </source>
</evidence>
<evidence type="ECO:0000313" key="21">
    <source>
        <dbReference type="EMBL" id="KAK7804452.1"/>
    </source>
</evidence>
<keyword evidence="13" id="KW-0176">Collagen</keyword>
<comment type="caution">
    <text evidence="21">The sequence shown here is derived from an EMBL/GenBank/DDBJ whole genome shotgun (WGS) entry which is preliminary data.</text>
</comment>
<evidence type="ECO:0000259" key="20">
    <source>
        <dbReference type="PROSITE" id="PS50041"/>
    </source>
</evidence>
<dbReference type="AlphaFoldDB" id="A0AAW0HQV2"/>
<keyword evidence="5 19" id="KW-0732">Signal</keyword>
<protein>
    <recommendedName>
        <fullName evidence="2">Mannose-binding protein C</fullName>
    </recommendedName>
    <alternativeName>
        <fullName evidence="17">Mannan-binding protein</fullName>
    </alternativeName>
</protein>
<dbReference type="GO" id="GO:0006958">
    <property type="term" value="P:complement activation, classical pathway"/>
    <property type="evidence" value="ECO:0007669"/>
    <property type="project" value="UniProtKB-KW"/>
</dbReference>
<dbReference type="PROSITE" id="PS00615">
    <property type="entry name" value="C_TYPE_LECTIN_1"/>
    <property type="match status" value="1"/>
</dbReference>
<dbReference type="Gene3D" id="3.10.100.10">
    <property type="entry name" value="Mannose-Binding Protein A, subunit A"/>
    <property type="match status" value="1"/>
</dbReference>
<evidence type="ECO:0000256" key="15">
    <source>
        <dbReference type="ARBA" id="ARBA00023157"/>
    </source>
</evidence>
<comment type="subcellular location">
    <subcellularLocation>
        <location evidence="1">Secreted</location>
    </subcellularLocation>
</comment>
<feature type="region of interest" description="Disordered" evidence="18">
    <location>
        <begin position="39"/>
        <end position="109"/>
    </location>
</feature>
<evidence type="ECO:0000256" key="4">
    <source>
        <dbReference type="ARBA" id="ARBA00022588"/>
    </source>
</evidence>
<dbReference type="GO" id="GO:0005537">
    <property type="term" value="F:D-mannose binding"/>
    <property type="evidence" value="ECO:0007669"/>
    <property type="project" value="UniProtKB-KW"/>
</dbReference>
<feature type="compositionally biased region" description="Basic and acidic residues" evidence="18">
    <location>
        <begin position="45"/>
        <end position="57"/>
    </location>
</feature>
<keyword evidence="10" id="KW-0180">Complement pathway</keyword>
<keyword evidence="6" id="KW-0430">Lectin</keyword>
<keyword evidence="8" id="KW-0106">Calcium</keyword>
<dbReference type="SUPFAM" id="SSF56436">
    <property type="entry name" value="C-type lectin-like"/>
    <property type="match status" value="1"/>
</dbReference>
<evidence type="ECO:0000256" key="19">
    <source>
        <dbReference type="SAM" id="SignalP"/>
    </source>
</evidence>
<accession>A0AAW0HQV2</accession>
<evidence type="ECO:0000256" key="2">
    <source>
        <dbReference type="ARBA" id="ARBA00021805"/>
    </source>
</evidence>
<organism evidence="21 22">
    <name type="scientific">Myodes glareolus</name>
    <name type="common">Bank vole</name>
    <name type="synonym">Clethrionomys glareolus</name>
    <dbReference type="NCBI Taxonomy" id="447135"/>
    <lineage>
        <taxon>Eukaryota</taxon>
        <taxon>Metazoa</taxon>
        <taxon>Chordata</taxon>
        <taxon>Craniata</taxon>
        <taxon>Vertebrata</taxon>
        <taxon>Euteleostomi</taxon>
        <taxon>Mammalia</taxon>
        <taxon>Eutheria</taxon>
        <taxon>Euarchontoglires</taxon>
        <taxon>Glires</taxon>
        <taxon>Rodentia</taxon>
        <taxon>Myomorpha</taxon>
        <taxon>Muroidea</taxon>
        <taxon>Cricetidae</taxon>
        <taxon>Arvicolinae</taxon>
        <taxon>Myodes</taxon>
    </lineage>
</organism>
<dbReference type="InterPro" id="IPR018378">
    <property type="entry name" value="C-type_lectin_CS"/>
</dbReference>
<evidence type="ECO:0000256" key="6">
    <source>
        <dbReference type="ARBA" id="ARBA00022734"/>
    </source>
</evidence>
<reference evidence="21 22" key="1">
    <citation type="journal article" date="2023" name="bioRxiv">
        <title>Conserved and derived expression patterns and positive selection on dental genes reveal complex evolutionary context of ever-growing rodent molars.</title>
        <authorList>
            <person name="Calamari Z.T."/>
            <person name="Song A."/>
            <person name="Cohen E."/>
            <person name="Akter M."/>
            <person name="Roy R.D."/>
            <person name="Hallikas O."/>
            <person name="Christensen M.M."/>
            <person name="Li P."/>
            <person name="Marangoni P."/>
            <person name="Jernvall J."/>
            <person name="Klein O.D."/>
        </authorList>
    </citation>
    <scope>NUCLEOTIDE SEQUENCE [LARGE SCALE GENOMIC DNA]</scope>
    <source>
        <strain evidence="21">V071</strain>
    </source>
</reference>
<evidence type="ECO:0000313" key="22">
    <source>
        <dbReference type="Proteomes" id="UP001488838"/>
    </source>
</evidence>
<evidence type="ECO:0000256" key="5">
    <source>
        <dbReference type="ARBA" id="ARBA00022729"/>
    </source>
</evidence>
<dbReference type="GO" id="GO:0005771">
    <property type="term" value="C:multivesicular body"/>
    <property type="evidence" value="ECO:0007669"/>
    <property type="project" value="TreeGrafter"/>
</dbReference>
<dbReference type="PANTHER" id="PTHR24024:SF34">
    <property type="entry name" value="MANNOSE-BINDING PROTEIN C"/>
    <property type="match status" value="1"/>
</dbReference>
<feature type="domain" description="C-type lectin" evidence="20">
    <location>
        <begin position="140"/>
        <end position="247"/>
    </location>
</feature>
<gene>
    <name evidence="21" type="ORF">U0070_019852</name>
</gene>
<dbReference type="GO" id="GO:0005581">
    <property type="term" value="C:collagen trimer"/>
    <property type="evidence" value="ECO:0007669"/>
    <property type="project" value="UniProtKB-KW"/>
</dbReference>
<feature type="chain" id="PRO_5043586815" description="Mannose-binding protein C" evidence="19">
    <location>
        <begin position="19"/>
        <end position="250"/>
    </location>
</feature>
<keyword evidence="7" id="KW-0677">Repeat</keyword>
<evidence type="ECO:0000256" key="14">
    <source>
        <dbReference type="ARBA" id="ARBA00023153"/>
    </source>
</evidence>
<dbReference type="SMART" id="SM00034">
    <property type="entry name" value="CLECT"/>
    <property type="match status" value="1"/>
</dbReference>
<keyword evidence="9" id="KW-0391">Immunity</keyword>
<dbReference type="PROSITE" id="PS50041">
    <property type="entry name" value="C_TYPE_LECTIN_2"/>
    <property type="match status" value="1"/>
</dbReference>
<feature type="compositionally biased region" description="Basic and acidic residues" evidence="18">
    <location>
        <begin position="98"/>
        <end position="109"/>
    </location>
</feature>
<evidence type="ECO:0000256" key="8">
    <source>
        <dbReference type="ARBA" id="ARBA00022837"/>
    </source>
</evidence>
<evidence type="ECO:0000256" key="18">
    <source>
        <dbReference type="SAM" id="MobiDB-lite"/>
    </source>
</evidence>
<keyword evidence="14" id="KW-1018">Complement activation lectin pathway</keyword>
<name>A0AAW0HQV2_MYOGA</name>
<evidence type="ECO:0000256" key="7">
    <source>
        <dbReference type="ARBA" id="ARBA00022737"/>
    </source>
</evidence>
<dbReference type="Pfam" id="PF00059">
    <property type="entry name" value="Lectin_C"/>
    <property type="match status" value="1"/>
</dbReference>
<dbReference type="GO" id="GO:0005615">
    <property type="term" value="C:extracellular space"/>
    <property type="evidence" value="ECO:0007669"/>
    <property type="project" value="TreeGrafter"/>
</dbReference>
<evidence type="ECO:0000256" key="11">
    <source>
        <dbReference type="ARBA" id="ARBA00023035"/>
    </source>
</evidence>
<feature type="signal peptide" evidence="19">
    <location>
        <begin position="1"/>
        <end position="18"/>
    </location>
</feature>
<evidence type="ECO:0000256" key="17">
    <source>
        <dbReference type="ARBA" id="ARBA00032886"/>
    </source>
</evidence>
<dbReference type="Proteomes" id="UP001488838">
    <property type="component" value="Unassembled WGS sequence"/>
</dbReference>
<dbReference type="InterPro" id="IPR016187">
    <property type="entry name" value="CTDL_fold"/>
</dbReference>
<sequence length="250" mass="26821">MFLFPSLLLLGVVTASYAESIIEGAQSACPVIACSSPGLNGLPGKDGRDGTKGEKGEPGQGLRGLQGPPGKVGPAGSPGIPGSKGEEGPKGAVGPKGDPGERVESDTREIDAKISALESELRSLKRWMLFFRSEQVGKKFFVSSGRKTNFDEAKTLCSLIQASVATPRNAEENRVLQSMTKDITYLGITDKRIEGQFEDLRGMIVHYTNWAAGEPNNMDFKEHCVVLLLDGMWNDIPCSDTFLAVCELSQ</sequence>
<evidence type="ECO:0000256" key="3">
    <source>
        <dbReference type="ARBA" id="ARBA00022525"/>
    </source>
</evidence>
<dbReference type="EMBL" id="JBBHLL010000378">
    <property type="protein sequence ID" value="KAK7804452.1"/>
    <property type="molecule type" value="Genomic_DNA"/>
</dbReference>